<comment type="caution">
    <text evidence="5">The sequence shown here is derived from an EMBL/GenBank/DDBJ whole genome shotgun (WGS) entry which is preliminary data.</text>
</comment>
<dbReference type="Pfam" id="PF12724">
    <property type="entry name" value="Flavodoxin_5"/>
    <property type="match status" value="1"/>
</dbReference>
<dbReference type="PANTHER" id="PTHR38030">
    <property type="entry name" value="PROTOPORPHYRINOGEN IX DEHYDROGENASE [MENAQUINONE]"/>
    <property type="match status" value="1"/>
</dbReference>
<keyword evidence="2" id="KW-0285">Flavoprotein</keyword>
<keyword evidence="6" id="KW-1185">Reference proteome</keyword>
<dbReference type="InterPro" id="IPR001226">
    <property type="entry name" value="Flavodoxin_CS"/>
</dbReference>
<dbReference type="InterPro" id="IPR026816">
    <property type="entry name" value="Flavodoxin_dom"/>
</dbReference>
<feature type="domain" description="Flavodoxin-like" evidence="4">
    <location>
        <begin position="3"/>
        <end position="139"/>
    </location>
</feature>
<dbReference type="InterPro" id="IPR029039">
    <property type="entry name" value="Flavoprotein-like_sf"/>
</dbReference>
<dbReference type="GO" id="GO:0009055">
    <property type="term" value="F:electron transfer activity"/>
    <property type="evidence" value="ECO:0007669"/>
    <property type="project" value="InterPro"/>
</dbReference>
<evidence type="ECO:0000256" key="3">
    <source>
        <dbReference type="ARBA" id="ARBA00022643"/>
    </source>
</evidence>
<evidence type="ECO:0000313" key="6">
    <source>
        <dbReference type="Proteomes" id="UP000294563"/>
    </source>
</evidence>
<dbReference type="InterPro" id="IPR052200">
    <property type="entry name" value="Protoporphyrinogen_IX_DH"/>
</dbReference>
<gene>
    <name evidence="5" type="ORF">BDE40_1591</name>
</gene>
<dbReference type="GO" id="GO:0010181">
    <property type="term" value="F:FMN binding"/>
    <property type="evidence" value="ECO:0007669"/>
    <property type="project" value="InterPro"/>
</dbReference>
<dbReference type="Proteomes" id="UP000294563">
    <property type="component" value="Unassembled WGS sequence"/>
</dbReference>
<evidence type="ECO:0000313" key="5">
    <source>
        <dbReference type="EMBL" id="TDT74872.1"/>
    </source>
</evidence>
<dbReference type="OrthoDB" id="9795729at2"/>
<accession>A0A4R7LJR8</accession>
<dbReference type="EMBL" id="SOBH01000002">
    <property type="protein sequence ID" value="TDT74872.1"/>
    <property type="molecule type" value="Genomic_DNA"/>
</dbReference>
<dbReference type="PROSITE" id="PS00201">
    <property type="entry name" value="FLAVODOXIN"/>
    <property type="match status" value="1"/>
</dbReference>
<name>A0A4R7LJR8_9RHOB</name>
<keyword evidence="3" id="KW-0288">FMN</keyword>
<dbReference type="GO" id="GO:0006783">
    <property type="term" value="P:heme biosynthetic process"/>
    <property type="evidence" value="ECO:0007669"/>
    <property type="project" value="TreeGrafter"/>
</dbReference>
<reference evidence="5 6" key="1">
    <citation type="submission" date="2019-03" db="EMBL/GenBank/DDBJ databases">
        <title>Genomic Encyclopedia of Archaeal and Bacterial Type Strains, Phase II (KMG-II): from individual species to whole genera.</title>
        <authorList>
            <person name="Goeker M."/>
        </authorList>
    </citation>
    <scope>NUCLEOTIDE SEQUENCE [LARGE SCALE GENOMIC DNA]</scope>
    <source>
        <strain evidence="5 6">DSM 29467</strain>
    </source>
</reference>
<proteinExistence type="predicted"/>
<dbReference type="PANTHER" id="PTHR38030:SF2">
    <property type="entry name" value="PROTOPORPHYRINOGEN IX DEHYDROGENASE [QUINONE]"/>
    <property type="match status" value="1"/>
</dbReference>
<dbReference type="RefSeq" id="WP_134013963.1">
    <property type="nucleotide sequence ID" value="NZ_SOBH01000002.1"/>
</dbReference>
<evidence type="ECO:0000256" key="1">
    <source>
        <dbReference type="ARBA" id="ARBA00001917"/>
    </source>
</evidence>
<dbReference type="PROSITE" id="PS50902">
    <property type="entry name" value="FLAVODOXIN_LIKE"/>
    <property type="match status" value="1"/>
</dbReference>
<evidence type="ECO:0000259" key="4">
    <source>
        <dbReference type="PROSITE" id="PS50902"/>
    </source>
</evidence>
<evidence type="ECO:0000256" key="2">
    <source>
        <dbReference type="ARBA" id="ARBA00022630"/>
    </source>
</evidence>
<dbReference type="Gene3D" id="3.40.50.360">
    <property type="match status" value="1"/>
</dbReference>
<dbReference type="GO" id="GO:0070819">
    <property type="term" value="F:menaquinone-dependent protoporphyrinogen oxidase activity"/>
    <property type="evidence" value="ECO:0007669"/>
    <property type="project" value="TreeGrafter"/>
</dbReference>
<organism evidence="5 6">
    <name type="scientific">Litoreibacter halocynthiae</name>
    <dbReference type="NCBI Taxonomy" id="1242689"/>
    <lineage>
        <taxon>Bacteria</taxon>
        <taxon>Pseudomonadati</taxon>
        <taxon>Pseudomonadota</taxon>
        <taxon>Alphaproteobacteria</taxon>
        <taxon>Rhodobacterales</taxon>
        <taxon>Roseobacteraceae</taxon>
        <taxon>Litoreibacter</taxon>
    </lineage>
</organism>
<dbReference type="SUPFAM" id="SSF52218">
    <property type="entry name" value="Flavoproteins"/>
    <property type="match status" value="1"/>
</dbReference>
<comment type="cofactor">
    <cofactor evidence="1">
        <name>FMN</name>
        <dbReference type="ChEBI" id="CHEBI:58210"/>
    </cofactor>
</comment>
<dbReference type="AlphaFoldDB" id="A0A4R7LJR8"/>
<dbReference type="InterPro" id="IPR008254">
    <property type="entry name" value="Flavodoxin/NO_synth"/>
</dbReference>
<protein>
    <submittedName>
        <fullName evidence="5">Menaquinone-dependent protoporphyrinogen oxidase</fullName>
    </submittedName>
</protein>
<sequence>MTVLIIYATIEGQTGKVARFIEAQLNTAGHETRLVDAADKLVDVSFDGIDKVILAAPVHERRHPKPFETLITSVHRDLNARDTLLLSISMNAAFPEGREEAQDYVDEMMLRTGVKPRTVALVAGAVRNHRYDYYASQVLRHVVLRNREFDPGAESHEFTDWDALKASVAGFIDAPANAWSTASKPE</sequence>